<dbReference type="GeneID" id="19150280"/>
<gene>
    <name evidence="2" type="ORF">COCCADRAFT_60312</name>
</gene>
<proteinExistence type="predicted"/>
<name>W6XPC5_COCC2</name>
<reference evidence="2 3" key="1">
    <citation type="journal article" date="2013" name="PLoS Genet.">
        <title>Comparative genome structure, secondary metabolite, and effector coding capacity across Cochliobolus pathogens.</title>
        <authorList>
            <person name="Condon B.J."/>
            <person name="Leng Y."/>
            <person name="Wu D."/>
            <person name="Bushley K.E."/>
            <person name="Ohm R.A."/>
            <person name="Otillar R."/>
            <person name="Martin J."/>
            <person name="Schackwitz W."/>
            <person name="Grimwood J."/>
            <person name="MohdZainudin N."/>
            <person name="Xue C."/>
            <person name="Wang R."/>
            <person name="Manning V.A."/>
            <person name="Dhillon B."/>
            <person name="Tu Z.J."/>
            <person name="Steffenson B.J."/>
            <person name="Salamov A."/>
            <person name="Sun H."/>
            <person name="Lowry S."/>
            <person name="LaButti K."/>
            <person name="Han J."/>
            <person name="Copeland A."/>
            <person name="Lindquist E."/>
            <person name="Barry K."/>
            <person name="Schmutz J."/>
            <person name="Baker S.E."/>
            <person name="Ciuffetti L.M."/>
            <person name="Grigoriev I.V."/>
            <person name="Zhong S."/>
            <person name="Turgeon B.G."/>
        </authorList>
    </citation>
    <scope>NUCLEOTIDE SEQUENCE [LARGE SCALE GENOMIC DNA]</scope>
    <source>
        <strain evidence="2 3">26-R-13</strain>
    </source>
</reference>
<sequence>AVVIPMTRKKKRKSAPRELLQTAGSLVTLSARRAVLPTPPHLSANAQPLVKQRLRQVEAAQRKPTYDPRLQDTHEELPAGVSQTKGTTIYSGRTVTTWGWNRNPLGATRTSNGGNGS</sequence>
<dbReference type="KEGG" id="bze:COCCADRAFT_60312"/>
<evidence type="ECO:0000256" key="1">
    <source>
        <dbReference type="SAM" id="MobiDB-lite"/>
    </source>
</evidence>
<dbReference type="AlphaFoldDB" id="W6XPC5"/>
<protein>
    <submittedName>
        <fullName evidence="2">Uncharacterized protein</fullName>
    </submittedName>
</protein>
<evidence type="ECO:0000313" key="3">
    <source>
        <dbReference type="Proteomes" id="UP000053841"/>
    </source>
</evidence>
<dbReference type="EMBL" id="KI964997">
    <property type="protein sequence ID" value="EUC27130.1"/>
    <property type="molecule type" value="Genomic_DNA"/>
</dbReference>
<accession>W6XPC5</accession>
<dbReference type="OrthoDB" id="10399643at2759"/>
<feature type="non-terminal residue" evidence="2">
    <location>
        <position position="1"/>
    </location>
</feature>
<dbReference type="Proteomes" id="UP000053841">
    <property type="component" value="Unassembled WGS sequence"/>
</dbReference>
<feature type="non-terminal residue" evidence="2">
    <location>
        <position position="117"/>
    </location>
</feature>
<organism evidence="2 3">
    <name type="scientific">Cochliobolus carbonum (strain 26-R-13)</name>
    <name type="common">Maize leaf spot fungus</name>
    <name type="synonym">Bipolaris zeicola</name>
    <dbReference type="NCBI Taxonomy" id="930089"/>
    <lineage>
        <taxon>Eukaryota</taxon>
        <taxon>Fungi</taxon>
        <taxon>Dikarya</taxon>
        <taxon>Ascomycota</taxon>
        <taxon>Pezizomycotina</taxon>
        <taxon>Dothideomycetes</taxon>
        <taxon>Pleosporomycetidae</taxon>
        <taxon>Pleosporales</taxon>
        <taxon>Pleosporineae</taxon>
        <taxon>Pleosporaceae</taxon>
        <taxon>Bipolaris</taxon>
    </lineage>
</organism>
<evidence type="ECO:0000313" key="2">
    <source>
        <dbReference type="EMBL" id="EUC27130.1"/>
    </source>
</evidence>
<feature type="region of interest" description="Disordered" evidence="1">
    <location>
        <begin position="57"/>
        <end position="88"/>
    </location>
</feature>
<keyword evidence="3" id="KW-1185">Reference proteome</keyword>
<dbReference type="HOGENOM" id="CLU_1971638_0_0_1"/>
<feature type="compositionally biased region" description="Basic and acidic residues" evidence="1">
    <location>
        <begin position="60"/>
        <end position="77"/>
    </location>
</feature>
<dbReference type="RefSeq" id="XP_007718567.1">
    <property type="nucleotide sequence ID" value="XM_007720377.1"/>
</dbReference>